<proteinExistence type="predicted"/>
<keyword evidence="3" id="KW-1185">Reference proteome</keyword>
<evidence type="ECO:0000256" key="1">
    <source>
        <dbReference type="SAM" id="Phobius"/>
    </source>
</evidence>
<dbReference type="EMBL" id="JAHLQF010000002">
    <property type="protein sequence ID" value="MBU5484274.1"/>
    <property type="molecule type" value="Genomic_DNA"/>
</dbReference>
<keyword evidence="1" id="KW-0472">Membrane</keyword>
<keyword evidence="1" id="KW-0812">Transmembrane</keyword>
<comment type="caution">
    <text evidence="2">The sequence shown here is derived from an EMBL/GenBank/DDBJ whole genome shotgun (WGS) entry which is preliminary data.</text>
</comment>
<organism evidence="2 3">
    <name type="scientific">Clostridium mobile</name>
    <dbReference type="NCBI Taxonomy" id="2841512"/>
    <lineage>
        <taxon>Bacteria</taxon>
        <taxon>Bacillati</taxon>
        <taxon>Bacillota</taxon>
        <taxon>Clostridia</taxon>
        <taxon>Eubacteriales</taxon>
        <taxon>Clostridiaceae</taxon>
        <taxon>Clostridium</taxon>
    </lineage>
</organism>
<sequence>MERNEMIEIIIAKANVTREEAIDALEKCNWDVVDSIIYLERSGKVENNEVTTIVEVKEEEQDKKEDSKKHEERYGGIGEIIGKIFKFIGMFIKKGSENFFEIKKENEKPIRVSLTISILLLIFLSVPTIALLVIGLFCGYKYSLSGSHNNYNGVNNVFEKVSESADTIKKDFKEGYEK</sequence>
<reference evidence="2 3" key="1">
    <citation type="submission" date="2021-06" db="EMBL/GenBank/DDBJ databases">
        <authorList>
            <person name="Sun Q."/>
            <person name="Li D."/>
        </authorList>
    </citation>
    <scope>NUCLEOTIDE SEQUENCE [LARGE SCALE GENOMIC DNA]</scope>
    <source>
        <strain evidence="2 3">MSJ-11</strain>
    </source>
</reference>
<evidence type="ECO:0000313" key="2">
    <source>
        <dbReference type="EMBL" id="MBU5484274.1"/>
    </source>
</evidence>
<gene>
    <name evidence="2" type="ORF">KQI86_08025</name>
</gene>
<evidence type="ECO:0000313" key="3">
    <source>
        <dbReference type="Proteomes" id="UP000726170"/>
    </source>
</evidence>
<feature type="transmembrane region" description="Helical" evidence="1">
    <location>
        <begin position="112"/>
        <end position="137"/>
    </location>
</feature>
<protein>
    <submittedName>
        <fullName evidence="2">DUF4342 domain-containing protein</fullName>
    </submittedName>
</protein>
<name>A0ABS6EGF5_9CLOT</name>
<dbReference type="Proteomes" id="UP000726170">
    <property type="component" value="Unassembled WGS sequence"/>
</dbReference>
<dbReference type="RefSeq" id="WP_216438760.1">
    <property type="nucleotide sequence ID" value="NZ_JAHLQF010000002.1"/>
</dbReference>
<keyword evidence="1" id="KW-1133">Transmembrane helix</keyword>
<accession>A0ABS6EGF5</accession>